<evidence type="ECO:0000313" key="2">
    <source>
        <dbReference type="Proteomes" id="UP000889800"/>
    </source>
</evidence>
<dbReference type="RefSeq" id="WP_011377997.1">
    <property type="nucleotide sequence ID" value="NC_007604.1"/>
</dbReference>
<dbReference type="AlphaFoldDB" id="Q31NJ1"/>
<sequence>MTSSPLTDPPNNAFATEIEAFIQQMAPQEGPGIVLCRGHELYYFNAAAIARCPDPALREDMASSLADLDFAAEYLVGWLDGQSYQLQRCTWSHPVSDRD</sequence>
<organism evidence="1 2">
    <name type="scientific">Synechococcus elongatus (strain ATCC 33912 / PCC 7942 / FACHB-805)</name>
    <name type="common">Anacystis nidulans R2</name>
    <dbReference type="NCBI Taxonomy" id="1140"/>
    <lineage>
        <taxon>Bacteria</taxon>
        <taxon>Bacillati</taxon>
        <taxon>Cyanobacteriota</taxon>
        <taxon>Cyanophyceae</taxon>
        <taxon>Synechococcales</taxon>
        <taxon>Synechococcaceae</taxon>
        <taxon>Synechococcus</taxon>
    </lineage>
</organism>
<dbReference type="BioCyc" id="SYNEL:SYNPCC7942_1348-MONOMER"/>
<keyword evidence="2" id="KW-1185">Reference proteome</keyword>
<evidence type="ECO:0000313" key="1">
    <source>
        <dbReference type="EMBL" id="ABB57378.1"/>
    </source>
</evidence>
<dbReference type="PaxDb" id="1140-Synpcc7942_1348"/>
<dbReference type="STRING" id="1140.Synpcc7942_1348"/>
<reference evidence="2" key="1">
    <citation type="submission" date="2005-08" db="EMBL/GenBank/DDBJ databases">
        <title>Complete sequence of chromosome 1 of Synechococcus elongatus PCC 7942.</title>
        <authorList>
            <consortium name="US DOE Joint Genome Institute"/>
            <person name="Copeland A."/>
            <person name="Lucas S."/>
            <person name="Lapidus A."/>
            <person name="Barry K."/>
            <person name="Detter J.C."/>
            <person name="Glavina T."/>
            <person name="Hammon N."/>
            <person name="Israni S."/>
            <person name="Pitluck S."/>
            <person name="Schmutz J."/>
            <person name="Larimer F."/>
            <person name="Land M."/>
            <person name="Kyrpides N."/>
            <person name="Lykidis A."/>
            <person name="Richardson P."/>
        </authorList>
    </citation>
    <scope>NUCLEOTIDE SEQUENCE [LARGE SCALE GENOMIC DNA]</scope>
    <source>
        <strain evidence="2">ATCC 33912 / PCC 7942 / FACHB-805</strain>
    </source>
</reference>
<protein>
    <submittedName>
        <fullName evidence="1">Uncharacterized protein</fullName>
    </submittedName>
</protein>
<name>Q31NJ1_SYNE7</name>
<gene>
    <name evidence="1" type="ordered locus">Synpcc7942_1348</name>
</gene>
<dbReference type="KEGG" id="syf:Synpcc7942_1348"/>
<dbReference type="EMBL" id="CP000100">
    <property type="protein sequence ID" value="ABB57378.1"/>
    <property type="molecule type" value="Genomic_DNA"/>
</dbReference>
<dbReference type="OrthoDB" id="9763537at2"/>
<proteinExistence type="predicted"/>
<dbReference type="GeneID" id="72430209"/>
<accession>Q31NJ1</accession>
<dbReference type="Proteomes" id="UP000889800">
    <property type="component" value="Chromosome"/>
</dbReference>
<dbReference type="HOGENOM" id="CLU_2319092_0_0_3"/>